<evidence type="ECO:0000313" key="1">
    <source>
        <dbReference type="EMBL" id="MBM7810522.1"/>
    </source>
</evidence>
<keyword evidence="2" id="KW-1185">Reference proteome</keyword>
<proteinExistence type="predicted"/>
<accession>A0ABS2S2Q0</accession>
<reference evidence="1 2" key="1">
    <citation type="submission" date="2021-01" db="EMBL/GenBank/DDBJ databases">
        <title>Sequencing the genomes of 1000 actinobacteria strains.</title>
        <authorList>
            <person name="Klenk H.-P."/>
        </authorList>
    </citation>
    <scope>NUCLEOTIDE SEQUENCE [LARGE SCALE GENOMIC DNA]</scope>
    <source>
        <strain evidence="1 2">DSM 44581</strain>
    </source>
</reference>
<name>A0ABS2S2Q0_9PSEU</name>
<protein>
    <submittedName>
        <fullName evidence="1">Uncharacterized protein</fullName>
    </submittedName>
</protein>
<dbReference type="Proteomes" id="UP001195724">
    <property type="component" value="Unassembled WGS sequence"/>
</dbReference>
<comment type="caution">
    <text evidence="1">The sequence shown here is derived from an EMBL/GenBank/DDBJ whole genome shotgun (WGS) entry which is preliminary data.</text>
</comment>
<sequence length="42" mass="4698">MGRGRRRRLHQAVLDRLGVQGVVNWSRKILDSASVRARKGAA</sequence>
<gene>
    <name evidence="1" type="ORF">JOE68_001387</name>
</gene>
<dbReference type="EMBL" id="JAFBCL010000001">
    <property type="protein sequence ID" value="MBM7810522.1"/>
    <property type="molecule type" value="Genomic_DNA"/>
</dbReference>
<evidence type="ECO:0000313" key="2">
    <source>
        <dbReference type="Proteomes" id="UP001195724"/>
    </source>
</evidence>
<organism evidence="1 2">
    <name type="scientific">Saccharothrix algeriensis</name>
    <dbReference type="NCBI Taxonomy" id="173560"/>
    <lineage>
        <taxon>Bacteria</taxon>
        <taxon>Bacillati</taxon>
        <taxon>Actinomycetota</taxon>
        <taxon>Actinomycetes</taxon>
        <taxon>Pseudonocardiales</taxon>
        <taxon>Pseudonocardiaceae</taxon>
        <taxon>Saccharothrix</taxon>
    </lineage>
</organism>